<dbReference type="EMBL" id="JAGIZQ010000002">
    <property type="protein sequence ID" value="KAH6640376.1"/>
    <property type="molecule type" value="Genomic_DNA"/>
</dbReference>
<organism evidence="1 2">
    <name type="scientific">Chaetomium tenue</name>
    <dbReference type="NCBI Taxonomy" id="1854479"/>
    <lineage>
        <taxon>Eukaryota</taxon>
        <taxon>Fungi</taxon>
        <taxon>Dikarya</taxon>
        <taxon>Ascomycota</taxon>
        <taxon>Pezizomycotina</taxon>
        <taxon>Sordariomycetes</taxon>
        <taxon>Sordariomycetidae</taxon>
        <taxon>Sordariales</taxon>
        <taxon>Chaetomiaceae</taxon>
        <taxon>Chaetomium</taxon>
    </lineage>
</organism>
<protein>
    <submittedName>
        <fullName evidence="1">Amidase family protein</fullName>
    </submittedName>
</protein>
<evidence type="ECO:0000313" key="2">
    <source>
        <dbReference type="Proteomes" id="UP000724584"/>
    </source>
</evidence>
<comment type="caution">
    <text evidence="1">The sequence shown here is derived from an EMBL/GenBank/DDBJ whole genome shotgun (WGS) entry which is preliminary data.</text>
</comment>
<keyword evidence="2" id="KW-1185">Reference proteome</keyword>
<proteinExistence type="predicted"/>
<name>A0ACB7PI55_9PEZI</name>
<accession>A0ACB7PI55</accession>
<evidence type="ECO:0000313" key="1">
    <source>
        <dbReference type="EMBL" id="KAH6640376.1"/>
    </source>
</evidence>
<reference evidence="1 2" key="1">
    <citation type="journal article" date="2021" name="Nat. Commun.">
        <title>Genetic determinants of endophytism in the Arabidopsis root mycobiome.</title>
        <authorList>
            <person name="Mesny F."/>
            <person name="Miyauchi S."/>
            <person name="Thiergart T."/>
            <person name="Pickel B."/>
            <person name="Atanasova L."/>
            <person name="Karlsson M."/>
            <person name="Huettel B."/>
            <person name="Barry K.W."/>
            <person name="Haridas S."/>
            <person name="Chen C."/>
            <person name="Bauer D."/>
            <person name="Andreopoulos W."/>
            <person name="Pangilinan J."/>
            <person name="LaButti K."/>
            <person name="Riley R."/>
            <person name="Lipzen A."/>
            <person name="Clum A."/>
            <person name="Drula E."/>
            <person name="Henrissat B."/>
            <person name="Kohler A."/>
            <person name="Grigoriev I.V."/>
            <person name="Martin F.M."/>
            <person name="Hacquard S."/>
        </authorList>
    </citation>
    <scope>NUCLEOTIDE SEQUENCE [LARGE SCALE GENOMIC DNA]</scope>
    <source>
        <strain evidence="1 2">MPI-SDFR-AT-0079</strain>
    </source>
</reference>
<dbReference type="Proteomes" id="UP000724584">
    <property type="component" value="Unassembled WGS sequence"/>
</dbReference>
<gene>
    <name evidence="1" type="ORF">F5144DRAFT_91630</name>
</gene>
<sequence length="561" mass="61341">MASRRYWLFFSLTLALAAILPWLGSDPHTPKSIPASFDLLTLTAHDITKLLGNQTFTSLQLTQAYLRRIEFDDRSGLGLHTMLELTPVDITLGIARERDLERRKGLLRSPLHGVPLIIKGNMATGNFLGMKTTSGAYALQNATASNDAFIVEKAREAGMIVIGKANLGELNGFKDNNLSPGWSQLGGETLSPYDLQHPCGSSAGPAAAVAAGFAPFAFGTETQGSISCPASFTALYGLKVSTGLLSRSGILPSSTTFDSPGILAKSAWDIAALLTQTVGNDPEDPITADSIPFIKNFTASLDSNWKDFKIGVADRDWFWSILPGFVGDQADIDDEERMFSLGLEAVAEMGKRGATIVPDAKIRSAPLSTGHVPKLMGKIIRHKMGPGFAKHVASLEDAGVQSLEQLVDFNRKHPELSYAEENAAQGYLESALHQHLSEEEYRAALSEARIIAIDEGIIEALDKYNLDVLVLPAWTEMSIYAAWAQAPTATVPLGTYRHGKPYGLGFVARRFDDDKLLQIMKLYEETFGPRLVPSRMRWKRWKRVVPQKYLEALAFGRSHSF</sequence>